<evidence type="ECO:0000313" key="2">
    <source>
        <dbReference type="Proteomes" id="UP000288215"/>
    </source>
</evidence>
<dbReference type="PIRSF" id="PIRSF018748">
    <property type="entry name" value="UCP018748"/>
    <property type="match status" value="1"/>
</dbReference>
<proteinExistence type="predicted"/>
<dbReference type="Pfam" id="PF10050">
    <property type="entry name" value="DUF2284"/>
    <property type="match status" value="1"/>
</dbReference>
<dbReference type="Proteomes" id="UP000288215">
    <property type="component" value="Unassembled WGS sequence"/>
</dbReference>
<name>A0A444L7R5_METS7</name>
<dbReference type="InterPro" id="IPR019271">
    <property type="entry name" value="DUF2284_metal-binding"/>
</dbReference>
<evidence type="ECO:0000313" key="1">
    <source>
        <dbReference type="EMBL" id="RWX73615.1"/>
    </source>
</evidence>
<accession>A0A444L7R5</accession>
<dbReference type="AlphaFoldDB" id="A0A444L7R5"/>
<evidence type="ECO:0008006" key="3">
    <source>
        <dbReference type="Google" id="ProtNLM"/>
    </source>
</evidence>
<sequence>MSECEEGERLAELCRVAVSLGAEDARVIEAKEVVVGNWVRLKCQYGCDGYGRSLACPPFSPTPEEFSRVLGEYRHAILVRIEPPDLSEFSLFCHDLMLRLEREAFLRGHYKAFALATDGCPYCEECNLESCIHPEKLRPSMEGCGIDVFATAAKAGYKIGVCKGRDAKPSFYGLLLVE</sequence>
<gene>
    <name evidence="1" type="ORF">Metus_0394</name>
</gene>
<reference evidence="1 2" key="1">
    <citation type="submission" date="2018-12" db="EMBL/GenBank/DDBJ databases">
        <title>The complete genome of the methanogenic archaea of the candidate phylum Verstraetearchaeota, obtained from the metagenome of underground thermal water.</title>
        <authorList>
            <person name="Kadnikov V.V."/>
            <person name="Mardanov A.V."/>
            <person name="Beletsky A.V."/>
            <person name="Karnachuk O.V."/>
            <person name="Ravin N.V."/>
        </authorList>
    </citation>
    <scope>NUCLEOTIDE SEQUENCE [LARGE SCALE GENOMIC DNA]</scope>
    <source>
        <strain evidence="1">Ch88</strain>
    </source>
</reference>
<comment type="caution">
    <text evidence="1">The sequence shown here is derived from an EMBL/GenBank/DDBJ whole genome shotgun (WGS) entry which is preliminary data.</text>
</comment>
<protein>
    <recommendedName>
        <fullName evidence="3">DUF2284 domain-containing protein</fullName>
    </recommendedName>
</protein>
<dbReference type="EMBL" id="RXGA01000002">
    <property type="protein sequence ID" value="RWX73615.1"/>
    <property type="molecule type" value="Genomic_DNA"/>
</dbReference>
<organism evidence="1 2">
    <name type="scientific">Methanosuratincola subterraneus</name>
    <dbReference type="NCBI Taxonomy" id="2593994"/>
    <lineage>
        <taxon>Archaea</taxon>
        <taxon>Thermoproteota</taxon>
        <taxon>Methanosuratincolia</taxon>
        <taxon>Candidatus Methanomethylicales</taxon>
        <taxon>Candidatus Methanomethylicaceae</taxon>
        <taxon>Candidatus Methanosuratincola (ex Vanwonterghem et al. 2016)</taxon>
    </lineage>
</organism>